<sequence length="83" mass="9777">MPTLRVPPISFSLTRPQNTYPYLFVALLPVLIHNGVTLFLPALDDIAWKRKEKKRMERGESRKVEERKRTRKMETQKSPPPVF</sequence>
<keyword evidence="2" id="KW-0812">Transmembrane</keyword>
<proteinExistence type="predicted"/>
<keyword evidence="2" id="KW-0472">Membrane</keyword>
<accession>A0A317SZ67</accession>
<feature type="region of interest" description="Disordered" evidence="1">
    <location>
        <begin position="51"/>
        <end position="83"/>
    </location>
</feature>
<keyword evidence="4" id="KW-1185">Reference proteome</keyword>
<reference evidence="3 4" key="1">
    <citation type="submission" date="2018-03" db="EMBL/GenBank/DDBJ databases">
        <title>Genomes of Pezizomycetes fungi and the evolution of truffles.</title>
        <authorList>
            <person name="Murat C."/>
            <person name="Payen T."/>
            <person name="Noel B."/>
            <person name="Kuo A."/>
            <person name="Martin F.M."/>
        </authorList>
    </citation>
    <scope>NUCLEOTIDE SEQUENCE [LARGE SCALE GENOMIC DNA]</scope>
    <source>
        <strain evidence="3">091103-1</strain>
    </source>
</reference>
<evidence type="ECO:0000313" key="3">
    <source>
        <dbReference type="EMBL" id="PWW78521.1"/>
    </source>
</evidence>
<gene>
    <name evidence="3" type="ORF">C7212DRAFT_316094</name>
</gene>
<evidence type="ECO:0000313" key="4">
    <source>
        <dbReference type="Proteomes" id="UP000246991"/>
    </source>
</evidence>
<evidence type="ECO:0000256" key="2">
    <source>
        <dbReference type="SAM" id="Phobius"/>
    </source>
</evidence>
<keyword evidence="2" id="KW-1133">Transmembrane helix</keyword>
<comment type="caution">
    <text evidence="3">The sequence shown here is derived from an EMBL/GenBank/DDBJ whole genome shotgun (WGS) entry which is preliminary data.</text>
</comment>
<dbReference type="Proteomes" id="UP000246991">
    <property type="component" value="Unassembled WGS sequence"/>
</dbReference>
<dbReference type="EMBL" id="PYWC01000015">
    <property type="protein sequence ID" value="PWW78521.1"/>
    <property type="molecule type" value="Genomic_DNA"/>
</dbReference>
<protein>
    <submittedName>
        <fullName evidence="3">Uncharacterized protein</fullName>
    </submittedName>
</protein>
<dbReference type="AlphaFoldDB" id="A0A317SZ67"/>
<name>A0A317SZ67_9PEZI</name>
<organism evidence="3 4">
    <name type="scientific">Tuber magnatum</name>
    <name type="common">white Piedmont truffle</name>
    <dbReference type="NCBI Taxonomy" id="42249"/>
    <lineage>
        <taxon>Eukaryota</taxon>
        <taxon>Fungi</taxon>
        <taxon>Dikarya</taxon>
        <taxon>Ascomycota</taxon>
        <taxon>Pezizomycotina</taxon>
        <taxon>Pezizomycetes</taxon>
        <taxon>Pezizales</taxon>
        <taxon>Tuberaceae</taxon>
        <taxon>Tuber</taxon>
    </lineage>
</organism>
<evidence type="ECO:0000256" key="1">
    <source>
        <dbReference type="SAM" id="MobiDB-lite"/>
    </source>
</evidence>
<feature type="compositionally biased region" description="Basic and acidic residues" evidence="1">
    <location>
        <begin position="51"/>
        <end position="75"/>
    </location>
</feature>
<feature type="transmembrane region" description="Helical" evidence="2">
    <location>
        <begin position="20"/>
        <end position="43"/>
    </location>
</feature>